<evidence type="ECO:0000256" key="3">
    <source>
        <dbReference type="ARBA" id="ARBA00022776"/>
    </source>
</evidence>
<comment type="similarity">
    <text evidence="2">Belongs to the rad21 family.</text>
</comment>
<feature type="domain" description="Rad21/Rec8-like protein N-terminal" evidence="9">
    <location>
        <begin position="1"/>
        <end position="101"/>
    </location>
</feature>
<dbReference type="OrthoDB" id="10071381at2759"/>
<evidence type="ECO:0000259" key="9">
    <source>
        <dbReference type="Pfam" id="PF04825"/>
    </source>
</evidence>
<evidence type="ECO:0000256" key="4">
    <source>
        <dbReference type="ARBA" id="ARBA00022829"/>
    </source>
</evidence>
<dbReference type="GO" id="GO:0007059">
    <property type="term" value="P:chromosome segregation"/>
    <property type="evidence" value="ECO:0007669"/>
    <property type="project" value="UniProtKB-KW"/>
</dbReference>
<comment type="caution">
    <text evidence="10">The sequence shown here is derived from an EMBL/GenBank/DDBJ whole genome shotgun (WGS) entry which is preliminary data.</text>
</comment>
<evidence type="ECO:0000256" key="2">
    <source>
        <dbReference type="ARBA" id="ARBA00009870"/>
    </source>
</evidence>
<dbReference type="GO" id="GO:0008278">
    <property type="term" value="C:cohesin complex"/>
    <property type="evidence" value="ECO:0007669"/>
    <property type="project" value="InterPro"/>
</dbReference>
<evidence type="ECO:0008006" key="12">
    <source>
        <dbReference type="Google" id="ProtNLM"/>
    </source>
</evidence>
<dbReference type="InterPro" id="IPR006910">
    <property type="entry name" value="Rad21_Rec8_N"/>
</dbReference>
<keyword evidence="11" id="KW-1185">Reference proteome</keyword>
<keyword evidence="5" id="KW-0539">Nucleus</keyword>
<evidence type="ECO:0000256" key="1">
    <source>
        <dbReference type="ARBA" id="ARBA00004123"/>
    </source>
</evidence>
<evidence type="ECO:0000259" key="8">
    <source>
        <dbReference type="Pfam" id="PF04824"/>
    </source>
</evidence>
<dbReference type="InterPro" id="IPR036390">
    <property type="entry name" value="WH_DNA-bd_sf"/>
</dbReference>
<comment type="subcellular location">
    <subcellularLocation>
        <location evidence="1">Nucleus</location>
    </subcellularLocation>
</comment>
<dbReference type="SUPFAM" id="SSF46785">
    <property type="entry name" value="Winged helix' DNA-binding domain"/>
    <property type="match status" value="1"/>
</dbReference>
<proteinExistence type="inferred from homology"/>
<dbReference type="Pfam" id="PF04825">
    <property type="entry name" value="Rad21_Rec8_N"/>
    <property type="match status" value="1"/>
</dbReference>
<evidence type="ECO:0000256" key="7">
    <source>
        <dbReference type="SAM" id="MobiDB-lite"/>
    </source>
</evidence>
<dbReference type="FunFam" id="1.10.10.580:FF:000002">
    <property type="entry name" value="Sister chromatid cohesion 1 protein 4"/>
    <property type="match status" value="1"/>
</dbReference>
<sequence>MFYSQFILAKKGPLGTIWIAAHLERKLRKNQVADTDIGVSVDSILFPEVPIALRLSSHLLLGVVRIYSRKVNYLFHDCSEALLKVKQAFRSTVVDLPPEESTAPYHSITLPETFDLDDFELPDSALFQGNYVDHHVSTREQITLQDTMDGAVYSTSQFGLDERFGDGDTSQIGLDLDEDLFLDKAAASRCAEDLLATEENVGPQPGGEPMTPFTGIDIDEDENNTERAAEILEVILPDGSGKQIGSNAHELKMDYESAIHSDQIEGPDLNAEGFRDKQIEGRSANPTTDLVECSRSLSAVALVENAVLANVEEDPNKMAAPCQPEDGNSIIFHIGNANNALECSLRNDENSWADGLCMPIGENESLSGGVQAIPVKQQRNSTSISENRISAVVDGQKGIISNNGLIVSITDKKDTIGMANQTIAVDTTAAFTACSHEAPMLEQAYGRPPCDNDSVSCKATSEPEGFKGRELVGDGDESCSCSHELQSHADFLLESAGRRELDQVEDNPSAQPQDSNIVNACGPSEKSHACNQVLQPCSSQSSQLGLSSLPDGSLVEYIPDVSSSGDGLLLTKTLEREEMHHASTPSADMQGEGCNQGFEANPAMEPQDLSKSDENPDGVILEGTQLQTSNFSASSALPAPETVLSAPTGVELPADAVVESIPDKENPTEGSEDGYKILSGKRRHSMESTPVMQSGNSAEFSGWAQSRNVDSIPDDNDLLSSILVGRRSSALKLRPTPPAEVPSSKRPRVAIRDHALKRKVLMDDTMVLHGDTIRQQLTNTEDICRIQRKAPCTRPEIWMIQKQLLEDEIFHEPIFTGMSTELIGWQNQTYDLIKARLSQIDANCIPLGVLKSREHAVSINIAKETSLECCSEDVAVTNDGEAPPAGVPVPAEDQHFEKNASLEGCGEPLLMTNGGEAQTVETLAQTENQQQGENFIRSYRTQAQTGCPTDIAPLGSLNTGQMEEVTAMEIERVDDGICNVADHAATPGSEVTEPSGPLSGDNSILFAGSVKSSSVDNSSGAEVILPDDEEHSSQNQKLDFQPDEKGPVIMGGNDIQAIHIVEVNGKGLIPPEAVPAAKYEFALVEAQGGMLSEFPQDCQVGMGKNTSFEVDVAKLDICLVETGADFQVDPSALSSENINSSFPSICLVSGEQTGVVLITSDPNIGGNTGVLDESDTKSEKARNEDSLTIGIEDNITESSCPLEPNVDMEDVFFHGGEDPGCAGANQKNNTDGKVSASHSSATGVPDIFEDVIDGNDTEFLNADDDEVAEEDDNIMPSAEDAQFFENSGWSTRTRAVARYLQTLFENDAGHQRKFVHMDNLLAGKTKKEAARMFFESLVLKTKDYIHVEQENAFANINIKPRGKLMKASF</sequence>
<dbReference type="InterPro" id="IPR006909">
    <property type="entry name" value="Rad21/Rec8_C_eu"/>
</dbReference>
<evidence type="ECO:0000256" key="6">
    <source>
        <dbReference type="ARBA" id="ARBA00064543"/>
    </source>
</evidence>
<evidence type="ECO:0000313" key="11">
    <source>
        <dbReference type="Proteomes" id="UP001141806"/>
    </source>
</evidence>
<feature type="domain" description="Rad21/Rec8-like protein C-terminal eukaryotic" evidence="8">
    <location>
        <begin position="1316"/>
        <end position="1362"/>
    </location>
</feature>
<organism evidence="10 11">
    <name type="scientific">Protea cynaroides</name>
    <dbReference type="NCBI Taxonomy" id="273540"/>
    <lineage>
        <taxon>Eukaryota</taxon>
        <taxon>Viridiplantae</taxon>
        <taxon>Streptophyta</taxon>
        <taxon>Embryophyta</taxon>
        <taxon>Tracheophyta</taxon>
        <taxon>Spermatophyta</taxon>
        <taxon>Magnoliopsida</taxon>
        <taxon>Proteales</taxon>
        <taxon>Proteaceae</taxon>
        <taxon>Protea</taxon>
    </lineage>
</organism>
<dbReference type="GO" id="GO:1990414">
    <property type="term" value="P:replication-born double-strand break repair via sister chromatid exchange"/>
    <property type="evidence" value="ECO:0007669"/>
    <property type="project" value="TreeGrafter"/>
</dbReference>
<dbReference type="InterPro" id="IPR023093">
    <property type="entry name" value="ScpA-like_C"/>
</dbReference>
<dbReference type="GO" id="GO:0005634">
    <property type="term" value="C:nucleus"/>
    <property type="evidence" value="ECO:0007669"/>
    <property type="project" value="UniProtKB-SubCell"/>
</dbReference>
<dbReference type="Proteomes" id="UP001141806">
    <property type="component" value="Unassembled WGS sequence"/>
</dbReference>
<keyword evidence="3" id="KW-0498">Mitosis</keyword>
<accession>A0A9Q0K1B4</accession>
<keyword evidence="3" id="KW-0131">Cell cycle</keyword>
<evidence type="ECO:0000313" key="10">
    <source>
        <dbReference type="EMBL" id="KAJ4957873.1"/>
    </source>
</evidence>
<dbReference type="GO" id="GO:0003682">
    <property type="term" value="F:chromatin binding"/>
    <property type="evidence" value="ECO:0007669"/>
    <property type="project" value="TreeGrafter"/>
</dbReference>
<name>A0A9Q0K1B4_9MAGN</name>
<dbReference type="GO" id="GO:0007062">
    <property type="term" value="P:sister chromatid cohesion"/>
    <property type="evidence" value="ECO:0007669"/>
    <property type="project" value="InterPro"/>
</dbReference>
<keyword evidence="3" id="KW-0132">Cell division</keyword>
<dbReference type="CDD" id="cd21793">
    <property type="entry name" value="Rad21_Rec8_M_AtSYN1-like"/>
    <property type="match status" value="1"/>
</dbReference>
<keyword evidence="4" id="KW-0159">Chromosome partition</keyword>
<dbReference type="InterPro" id="IPR039781">
    <property type="entry name" value="Rad21/Rec8-like"/>
</dbReference>
<comment type="subunit">
    <text evidence="6">Component of the cohesin complex.</text>
</comment>
<dbReference type="Pfam" id="PF04824">
    <property type="entry name" value="Rad21_Rec8"/>
    <property type="match status" value="1"/>
</dbReference>
<evidence type="ECO:0000256" key="5">
    <source>
        <dbReference type="ARBA" id="ARBA00023242"/>
    </source>
</evidence>
<feature type="region of interest" description="Disordered" evidence="7">
    <location>
        <begin position="579"/>
        <end position="619"/>
    </location>
</feature>
<gene>
    <name evidence="10" type="ORF">NE237_024984</name>
</gene>
<dbReference type="EMBL" id="JAMYWD010000010">
    <property type="protein sequence ID" value="KAJ4957873.1"/>
    <property type="molecule type" value="Genomic_DNA"/>
</dbReference>
<dbReference type="Gene3D" id="1.10.10.580">
    <property type="entry name" value="Structural maintenance of chromosome 1. Chain E"/>
    <property type="match status" value="1"/>
</dbReference>
<protein>
    <recommendedName>
        <fullName evidence="12">Sister chromatid cohesion 1 protein 4</fullName>
    </recommendedName>
</protein>
<dbReference type="PANTHER" id="PTHR12585">
    <property type="entry name" value="SCC1 / RAD21 FAMILY MEMBER"/>
    <property type="match status" value="1"/>
</dbReference>
<reference evidence="10" key="1">
    <citation type="journal article" date="2023" name="Plant J.">
        <title>The genome of the king protea, Protea cynaroides.</title>
        <authorList>
            <person name="Chang J."/>
            <person name="Duong T.A."/>
            <person name="Schoeman C."/>
            <person name="Ma X."/>
            <person name="Roodt D."/>
            <person name="Barker N."/>
            <person name="Li Z."/>
            <person name="Van de Peer Y."/>
            <person name="Mizrachi E."/>
        </authorList>
    </citation>
    <scope>NUCLEOTIDE SEQUENCE</scope>
    <source>
        <tissue evidence="10">Young leaves</tissue>
    </source>
</reference>
<dbReference type="PANTHER" id="PTHR12585:SF69">
    <property type="entry name" value="FI11703P"/>
    <property type="match status" value="1"/>
</dbReference>